<dbReference type="EC" id="4.2.1.59" evidence="10"/>
<dbReference type="NCBIfam" id="NF000582">
    <property type="entry name" value="PRK00006.1"/>
    <property type="match status" value="1"/>
</dbReference>
<protein>
    <recommendedName>
        <fullName evidence="10">3-hydroxyacyl-[acyl-carrier-protein] dehydratase FabZ</fullName>
        <ecNumber evidence="10">4.2.1.59</ecNumber>
    </recommendedName>
    <alternativeName>
        <fullName evidence="10">(3R)-hydroxymyristoyl-[acyl-carrier-protein] dehydratase</fullName>
        <shortName evidence="10">(3R)-hydroxymyristoyl-ACP dehydrase</shortName>
    </alternativeName>
    <alternativeName>
        <fullName evidence="10">Beta-hydroxyacyl-ACP dehydratase</fullName>
    </alternativeName>
</protein>
<keyword evidence="8 10" id="KW-0456">Lyase</keyword>
<evidence type="ECO:0000256" key="8">
    <source>
        <dbReference type="ARBA" id="ARBA00023239"/>
    </source>
</evidence>
<evidence type="ECO:0000256" key="6">
    <source>
        <dbReference type="ARBA" id="ARBA00022556"/>
    </source>
</evidence>
<keyword evidence="4 10" id="KW-0963">Cytoplasm</keyword>
<dbReference type="HAMAP" id="MF_00406">
    <property type="entry name" value="FabZ"/>
    <property type="match status" value="1"/>
</dbReference>
<dbReference type="NCBIfam" id="TIGR01750">
    <property type="entry name" value="fabZ"/>
    <property type="match status" value="1"/>
</dbReference>
<reference evidence="11 12" key="1">
    <citation type="submission" date="2020-10" db="EMBL/GenBank/DDBJ databases">
        <title>ChiBAC.</title>
        <authorList>
            <person name="Zenner C."/>
            <person name="Hitch T.C.A."/>
            <person name="Clavel T."/>
        </authorList>
    </citation>
    <scope>NUCLEOTIDE SEQUENCE [LARGE SCALE GENOMIC DNA]</scope>
    <source>
        <strain evidence="11 12">DSM 109015</strain>
    </source>
</reference>
<dbReference type="Gene3D" id="3.10.129.10">
    <property type="entry name" value="Hotdog Thioesterase"/>
    <property type="match status" value="1"/>
</dbReference>
<feature type="active site" evidence="10">
    <location>
        <position position="64"/>
    </location>
</feature>
<dbReference type="RefSeq" id="WP_193499558.1">
    <property type="nucleotide sequence ID" value="NZ_JADCKC010000001.1"/>
</dbReference>
<evidence type="ECO:0000256" key="4">
    <source>
        <dbReference type="ARBA" id="ARBA00022490"/>
    </source>
</evidence>
<dbReference type="PANTHER" id="PTHR30272:SF1">
    <property type="entry name" value="3-HYDROXYACYL-[ACYL-CARRIER-PROTEIN] DEHYDRATASE"/>
    <property type="match status" value="1"/>
</dbReference>
<dbReference type="InterPro" id="IPR010084">
    <property type="entry name" value="FabZ"/>
</dbReference>
<evidence type="ECO:0000313" key="11">
    <source>
        <dbReference type="EMBL" id="MBE5036201.1"/>
    </source>
</evidence>
<keyword evidence="12" id="KW-1185">Reference proteome</keyword>
<dbReference type="GO" id="GO:0019171">
    <property type="term" value="F:(3R)-hydroxyacyl-[acyl-carrier-protein] dehydratase activity"/>
    <property type="evidence" value="ECO:0007669"/>
    <property type="project" value="UniProtKB-EC"/>
</dbReference>
<organism evidence="11 12">
    <name type="scientific">Gemmiger gallinarum</name>
    <dbReference type="NCBI Taxonomy" id="2779354"/>
    <lineage>
        <taxon>Bacteria</taxon>
        <taxon>Bacillati</taxon>
        <taxon>Bacillota</taxon>
        <taxon>Clostridia</taxon>
        <taxon>Eubacteriales</taxon>
        <taxon>Gemmiger</taxon>
    </lineage>
</organism>
<evidence type="ECO:0000256" key="7">
    <source>
        <dbReference type="ARBA" id="ARBA00023098"/>
    </source>
</evidence>
<gene>
    <name evidence="10 11" type="primary">fabZ</name>
    <name evidence="11" type="ORF">INF35_00065</name>
</gene>
<dbReference type="Proteomes" id="UP000768567">
    <property type="component" value="Unassembled WGS sequence"/>
</dbReference>
<comment type="similarity">
    <text evidence="3 10">Belongs to the thioester dehydratase family. FabZ subfamily.</text>
</comment>
<dbReference type="InterPro" id="IPR013114">
    <property type="entry name" value="FabA_FabZ"/>
</dbReference>
<dbReference type="CDD" id="cd01288">
    <property type="entry name" value="FabZ"/>
    <property type="match status" value="1"/>
</dbReference>
<dbReference type="InterPro" id="IPR029069">
    <property type="entry name" value="HotDog_dom_sf"/>
</dbReference>
<dbReference type="EMBL" id="JADCKC010000001">
    <property type="protein sequence ID" value="MBE5036201.1"/>
    <property type="molecule type" value="Genomic_DNA"/>
</dbReference>
<keyword evidence="6 10" id="KW-0441">Lipid A biosynthesis</keyword>
<dbReference type="SUPFAM" id="SSF54637">
    <property type="entry name" value="Thioesterase/thiol ester dehydrase-isomerase"/>
    <property type="match status" value="1"/>
</dbReference>
<dbReference type="Pfam" id="PF07977">
    <property type="entry name" value="FabA"/>
    <property type="match status" value="1"/>
</dbReference>
<evidence type="ECO:0000256" key="2">
    <source>
        <dbReference type="ARBA" id="ARBA00004496"/>
    </source>
</evidence>
<evidence type="ECO:0000256" key="10">
    <source>
        <dbReference type="HAMAP-Rule" id="MF_00406"/>
    </source>
</evidence>
<evidence type="ECO:0000256" key="5">
    <source>
        <dbReference type="ARBA" id="ARBA00022516"/>
    </source>
</evidence>
<name>A0ABR9QZ79_9FIRM</name>
<comment type="catalytic activity">
    <reaction evidence="1 10">
        <text>a (3R)-hydroxyacyl-[ACP] = a (2E)-enoyl-[ACP] + H2O</text>
        <dbReference type="Rhea" id="RHEA:13097"/>
        <dbReference type="Rhea" id="RHEA-COMP:9925"/>
        <dbReference type="Rhea" id="RHEA-COMP:9945"/>
        <dbReference type="ChEBI" id="CHEBI:15377"/>
        <dbReference type="ChEBI" id="CHEBI:78784"/>
        <dbReference type="ChEBI" id="CHEBI:78827"/>
        <dbReference type="EC" id="4.2.1.59"/>
    </reaction>
</comment>
<evidence type="ECO:0000256" key="9">
    <source>
        <dbReference type="ARBA" id="ARBA00025049"/>
    </source>
</evidence>
<evidence type="ECO:0000256" key="1">
    <source>
        <dbReference type="ARBA" id="ARBA00001055"/>
    </source>
</evidence>
<keyword evidence="7 10" id="KW-0443">Lipid metabolism</keyword>
<keyword evidence="5 10" id="KW-0444">Lipid biosynthesis</keyword>
<sequence length="164" mass="17785">MNVESSIPALPRENANTLTCDEIASILPHRYPFALVDRILDMEPGQWAVGRKCVSGNEAFFCGHFPEYKVMPGVLILEAMAQVGAVALLCQPENRGKLAFFGGVKNARFKYQVTPGDVLELRCEIVRRVGPVGYGMARAFVDGKLAAQAELTFALSAPKADAAQ</sequence>
<dbReference type="PANTHER" id="PTHR30272">
    <property type="entry name" value="3-HYDROXYACYL-[ACYL-CARRIER-PROTEIN] DEHYDRATASE"/>
    <property type="match status" value="1"/>
</dbReference>
<comment type="subcellular location">
    <subcellularLocation>
        <location evidence="2 10">Cytoplasm</location>
    </subcellularLocation>
</comment>
<evidence type="ECO:0000256" key="3">
    <source>
        <dbReference type="ARBA" id="ARBA00009174"/>
    </source>
</evidence>
<evidence type="ECO:0000313" key="12">
    <source>
        <dbReference type="Proteomes" id="UP000768567"/>
    </source>
</evidence>
<comment type="caution">
    <text evidence="11">The sequence shown here is derived from an EMBL/GenBank/DDBJ whole genome shotgun (WGS) entry which is preliminary data.</text>
</comment>
<comment type="function">
    <text evidence="9 10">Involved in unsaturated fatty acids biosynthesis. Catalyzes the dehydration of short chain beta-hydroxyacyl-ACPs and long chain saturated and unsaturated beta-hydroxyacyl-ACPs.</text>
</comment>
<proteinExistence type="inferred from homology"/>
<accession>A0ABR9QZ79</accession>